<dbReference type="AlphaFoldDB" id="A0A812X1N3"/>
<reference evidence="4" key="1">
    <citation type="submission" date="2021-02" db="EMBL/GenBank/DDBJ databases">
        <authorList>
            <person name="Dougan E. K."/>
            <person name="Rhodes N."/>
            <person name="Thang M."/>
            <person name="Chan C."/>
        </authorList>
    </citation>
    <scope>NUCLEOTIDE SEQUENCE</scope>
</reference>
<sequence>MALRARGLLPCVLVAAAFVLLGSTVALSFVSAPASSRNSAKALRALPQPGQKTEEKKEEKKGAFGMPKPDMRLMNEQSNAGISFDQDRKGNMWGLEPEIKFQEESDEMLPATIYFPIVIALTIGSIFFFAKLSNDDPRFGGSLGDDARLINEWG</sequence>
<dbReference type="Proteomes" id="UP000649617">
    <property type="component" value="Unassembled WGS sequence"/>
</dbReference>
<keyword evidence="2" id="KW-1133">Transmembrane helix</keyword>
<feature type="signal peptide" evidence="3">
    <location>
        <begin position="1"/>
        <end position="26"/>
    </location>
</feature>
<organism evidence="4 5">
    <name type="scientific">Symbiodinium pilosum</name>
    <name type="common">Dinoflagellate</name>
    <dbReference type="NCBI Taxonomy" id="2952"/>
    <lineage>
        <taxon>Eukaryota</taxon>
        <taxon>Sar</taxon>
        <taxon>Alveolata</taxon>
        <taxon>Dinophyceae</taxon>
        <taxon>Suessiales</taxon>
        <taxon>Symbiodiniaceae</taxon>
        <taxon>Symbiodinium</taxon>
    </lineage>
</organism>
<keyword evidence="2" id="KW-0472">Membrane</keyword>
<proteinExistence type="predicted"/>
<name>A0A812X1N3_SYMPI</name>
<comment type="caution">
    <text evidence="4">The sequence shown here is derived from an EMBL/GenBank/DDBJ whole genome shotgun (WGS) entry which is preliminary data.</text>
</comment>
<feature type="transmembrane region" description="Helical" evidence="2">
    <location>
        <begin position="111"/>
        <end position="130"/>
    </location>
</feature>
<accession>A0A812X1N3</accession>
<keyword evidence="2" id="KW-0812">Transmembrane</keyword>
<dbReference type="EMBL" id="CAJNIZ010044703">
    <property type="protein sequence ID" value="CAE7698411.1"/>
    <property type="molecule type" value="Genomic_DNA"/>
</dbReference>
<protein>
    <submittedName>
        <fullName evidence="4">Uncharacterized protein</fullName>
    </submittedName>
</protein>
<keyword evidence="5" id="KW-1185">Reference proteome</keyword>
<evidence type="ECO:0000256" key="1">
    <source>
        <dbReference type="SAM" id="MobiDB-lite"/>
    </source>
</evidence>
<keyword evidence="3" id="KW-0732">Signal</keyword>
<dbReference type="OrthoDB" id="433285at2759"/>
<evidence type="ECO:0000256" key="2">
    <source>
        <dbReference type="SAM" id="Phobius"/>
    </source>
</evidence>
<gene>
    <name evidence="4" type="ORF">SPIL2461_LOCUS19620</name>
</gene>
<feature type="region of interest" description="Disordered" evidence="1">
    <location>
        <begin position="40"/>
        <end position="70"/>
    </location>
</feature>
<feature type="compositionally biased region" description="Basic and acidic residues" evidence="1">
    <location>
        <begin position="52"/>
        <end position="62"/>
    </location>
</feature>
<evidence type="ECO:0000313" key="5">
    <source>
        <dbReference type="Proteomes" id="UP000649617"/>
    </source>
</evidence>
<evidence type="ECO:0000256" key="3">
    <source>
        <dbReference type="SAM" id="SignalP"/>
    </source>
</evidence>
<feature type="chain" id="PRO_5032342520" evidence="3">
    <location>
        <begin position="27"/>
        <end position="154"/>
    </location>
</feature>
<evidence type="ECO:0000313" key="4">
    <source>
        <dbReference type="EMBL" id="CAE7698411.1"/>
    </source>
</evidence>